<dbReference type="PANTHER" id="PTHR33546">
    <property type="entry name" value="LARGE, MULTIFUNCTIONAL SECRETED PROTEIN-RELATED"/>
    <property type="match status" value="1"/>
</dbReference>
<dbReference type="PROSITE" id="PS51007">
    <property type="entry name" value="CYTC"/>
    <property type="match status" value="1"/>
</dbReference>
<evidence type="ECO:0000256" key="5">
    <source>
        <dbReference type="SAM" id="MobiDB-lite"/>
    </source>
</evidence>
<dbReference type="InterPro" id="IPR009056">
    <property type="entry name" value="Cyt_c-like_dom"/>
</dbReference>
<dbReference type="InterPro" id="IPR018247">
    <property type="entry name" value="EF_Hand_1_Ca_BS"/>
</dbReference>
<name>A0ABP9P3E0_9BACT</name>
<feature type="compositionally biased region" description="Low complexity" evidence="5">
    <location>
        <begin position="247"/>
        <end position="258"/>
    </location>
</feature>
<evidence type="ECO:0000256" key="6">
    <source>
        <dbReference type="SAM" id="SignalP"/>
    </source>
</evidence>
<proteinExistence type="predicted"/>
<dbReference type="SUPFAM" id="SSF50952">
    <property type="entry name" value="Soluble quinoprotein glucose dehydrogenase"/>
    <property type="match status" value="1"/>
</dbReference>
<keyword evidence="6" id="KW-0732">Signal</keyword>
<protein>
    <recommendedName>
        <fullName evidence="7">Cytochrome c domain-containing protein</fullName>
    </recommendedName>
</protein>
<evidence type="ECO:0000256" key="3">
    <source>
        <dbReference type="ARBA" id="ARBA00023004"/>
    </source>
</evidence>
<reference evidence="9" key="1">
    <citation type="journal article" date="2019" name="Int. J. Syst. Evol. Microbiol.">
        <title>The Global Catalogue of Microorganisms (GCM) 10K type strain sequencing project: providing services to taxonomists for standard genome sequencing and annotation.</title>
        <authorList>
            <consortium name="The Broad Institute Genomics Platform"/>
            <consortium name="The Broad Institute Genome Sequencing Center for Infectious Disease"/>
            <person name="Wu L."/>
            <person name="Ma J."/>
        </authorList>
    </citation>
    <scope>NUCLEOTIDE SEQUENCE [LARGE SCALE GENOMIC DNA]</scope>
    <source>
        <strain evidence="9">JCM 18053</strain>
    </source>
</reference>
<gene>
    <name evidence="8" type="ORF">GCM10023213_22250</name>
</gene>
<dbReference type="Pfam" id="PF00034">
    <property type="entry name" value="Cytochrom_C"/>
    <property type="match status" value="1"/>
</dbReference>
<dbReference type="RefSeq" id="WP_345736452.1">
    <property type="nucleotide sequence ID" value="NZ_BAABIA010000004.1"/>
</dbReference>
<comment type="caution">
    <text evidence="8">The sequence shown here is derived from an EMBL/GenBank/DDBJ whole genome shotgun (WGS) entry which is preliminary data.</text>
</comment>
<keyword evidence="2 4" id="KW-0479">Metal-binding</keyword>
<keyword evidence="3 4" id="KW-0408">Iron</keyword>
<dbReference type="InterPro" id="IPR013427">
    <property type="entry name" value="Haem-bd_dom_put"/>
</dbReference>
<keyword evidence="1 4" id="KW-0349">Heme</keyword>
<dbReference type="Gene3D" id="2.120.10.30">
    <property type="entry name" value="TolB, C-terminal domain"/>
    <property type="match status" value="1"/>
</dbReference>
<feature type="chain" id="PRO_5045353370" description="Cytochrome c domain-containing protein" evidence="6">
    <location>
        <begin position="22"/>
        <end position="1115"/>
    </location>
</feature>
<dbReference type="PROSITE" id="PS00018">
    <property type="entry name" value="EF_HAND_1"/>
    <property type="match status" value="1"/>
</dbReference>
<dbReference type="InterPro" id="IPR011042">
    <property type="entry name" value="6-blade_b-propeller_TolB-like"/>
</dbReference>
<feature type="signal peptide" evidence="6">
    <location>
        <begin position="1"/>
        <end position="21"/>
    </location>
</feature>
<evidence type="ECO:0000313" key="9">
    <source>
        <dbReference type="Proteomes" id="UP001499852"/>
    </source>
</evidence>
<dbReference type="SUPFAM" id="SSF46626">
    <property type="entry name" value="Cytochrome c"/>
    <property type="match status" value="1"/>
</dbReference>
<evidence type="ECO:0000256" key="1">
    <source>
        <dbReference type="ARBA" id="ARBA00022617"/>
    </source>
</evidence>
<dbReference type="Gene3D" id="2.60.120.560">
    <property type="entry name" value="Exo-inulinase, domain 1"/>
    <property type="match status" value="1"/>
</dbReference>
<dbReference type="InterPro" id="IPR036909">
    <property type="entry name" value="Cyt_c-like_dom_sf"/>
</dbReference>
<dbReference type="InterPro" id="IPR011041">
    <property type="entry name" value="Quinoprot_gluc/sorb_DH_b-prop"/>
</dbReference>
<dbReference type="InterPro" id="IPR010496">
    <property type="entry name" value="AL/BT2_dom"/>
</dbReference>
<evidence type="ECO:0000256" key="2">
    <source>
        <dbReference type="ARBA" id="ARBA00022723"/>
    </source>
</evidence>
<feature type="domain" description="Cytochrome c" evidence="7">
    <location>
        <begin position="969"/>
        <end position="1107"/>
    </location>
</feature>
<dbReference type="NCBIfam" id="TIGR02603">
    <property type="entry name" value="CxxCH_TIGR02603"/>
    <property type="match status" value="1"/>
</dbReference>
<evidence type="ECO:0000313" key="8">
    <source>
        <dbReference type="EMBL" id="GAA5140163.1"/>
    </source>
</evidence>
<sequence length="1115" mass="121527">MKLTVLLTLALGAFGLSAVHAQEGFHPLFNGKDLTGWEGNPELWTVEDGCITGKTTGPEQLAYNQFLIWRGGEVKNFELRVQVKVTGNNTGIQYRSKELTEVGKWSIGGYQCDIHPAAPNNAMVYEERGRGIICQNGQSVVIDPQGGKWLVAERDPVAADVAQWNEYTVIAQGNHLIHKLNGKVTIDLVDHEEKALSLAGLLAFQIHRGPAMQVQIKDVMFKELPEGGKLSFAKADIPNDAQRIEKPAAAAKKGPPAKGKGKGAGKDKAAAAPAKARRPDAVGPAIGENKATPVARIKAAKDFKVELLYSVPGGEQGSWVALCNDDKGRIYVSDQYGDLYRFAPPAVGQVLKPEDVQKVPVNIRAINGMVFAFGALYAGVNDYEQKTQSGLYRISDSDADDQLDKVELLRAFDSKSDHGVHAVLPTPDGKALYLITGNNAVLNEGPITGTPASSPVPKVWGDDHLLPRMPDGRGHNRHVLAPGGIIYRVSLDGKQFEIFASGFRNIYDAGLNSDGELFTYDADMEYDFNTPWYRPTRVNHVVSGGEYGWRNGAGKYPEFYADNLPATLNIGPGSPTGTTFGYGAKFPAKYQKAYYIMDWSWGKLYAVHLKEDGSTYSAVKEDFITGSPLPLTDAIVHPKDGAMYFAIGGRRVQSGLYRVTYVGSEDTSPVDMTAKTTPERSLRHQLEAYHGKQDPKAVAAAWPYLNHKDRFIRTAARVVLEHQPVAEWEAKALAESDAGRQLEALLALAHVTGSSVGHRPEGAAINTASRDKMLAAMLKLDWASLSAEQRLTYVRLTQIILHRFGNPDQSTVDAIIAKLDPAFPAESFELNWLLCETLAYLQAPNTAAKGMALIAAADSQEPQMEFARSLRMLKAGWTPELRTAQLEWFLKAANYKGGASFDKFIEFIRNDSLATFTEAEKTQLAALIAKKPERKSAIENVGAMLVGRTPTMWTLEELSAATKTGMKGRDFDNGRKMFGAAACYACHRFGNAGGMNGPDLTGAGGRYSPHDLLDQIINPSKEINEQFAPIVVTKNNGEVFSGVVVNLSGDSVTLNTDLSDPNQRTNVDRKEVKSIEPSKVSPMPPMLLAMLKKEEILDLLAYVLSGGDKANAMFK</sequence>
<accession>A0ABP9P3E0</accession>
<dbReference type="PANTHER" id="PTHR33546:SF1">
    <property type="entry name" value="LARGE, MULTIFUNCTIONAL SECRETED PROTEIN"/>
    <property type="match status" value="1"/>
</dbReference>
<dbReference type="Pfam" id="PF06439">
    <property type="entry name" value="3keto-disac_hyd"/>
    <property type="match status" value="1"/>
</dbReference>
<dbReference type="Proteomes" id="UP001499852">
    <property type="component" value="Unassembled WGS sequence"/>
</dbReference>
<evidence type="ECO:0000259" key="7">
    <source>
        <dbReference type="PROSITE" id="PS51007"/>
    </source>
</evidence>
<dbReference type="Gene3D" id="1.10.760.10">
    <property type="entry name" value="Cytochrome c-like domain"/>
    <property type="match status" value="1"/>
</dbReference>
<keyword evidence="9" id="KW-1185">Reference proteome</keyword>
<dbReference type="EMBL" id="BAABIA010000004">
    <property type="protein sequence ID" value="GAA5140163.1"/>
    <property type="molecule type" value="Genomic_DNA"/>
</dbReference>
<evidence type="ECO:0000256" key="4">
    <source>
        <dbReference type="PROSITE-ProRule" id="PRU00433"/>
    </source>
</evidence>
<organism evidence="8 9">
    <name type="scientific">Prosthecobacter algae</name>
    <dbReference type="NCBI Taxonomy" id="1144682"/>
    <lineage>
        <taxon>Bacteria</taxon>
        <taxon>Pseudomonadati</taxon>
        <taxon>Verrucomicrobiota</taxon>
        <taxon>Verrucomicrobiia</taxon>
        <taxon>Verrucomicrobiales</taxon>
        <taxon>Verrucomicrobiaceae</taxon>
        <taxon>Prosthecobacter</taxon>
    </lineage>
</organism>
<feature type="region of interest" description="Disordered" evidence="5">
    <location>
        <begin position="247"/>
        <end position="287"/>
    </location>
</feature>